<comment type="caution">
    <text evidence="2">The sequence shown here is derived from an EMBL/GenBank/DDBJ whole genome shotgun (WGS) entry which is preliminary data.</text>
</comment>
<dbReference type="EMBL" id="NXIE01000004">
    <property type="protein sequence ID" value="RXK12074.1"/>
    <property type="molecule type" value="Genomic_DNA"/>
</dbReference>
<dbReference type="RefSeq" id="WP_129061943.1">
    <property type="nucleotide sequence ID" value="NZ_NXIE01000004.1"/>
</dbReference>
<feature type="transmembrane region" description="Helical" evidence="1">
    <location>
        <begin position="63"/>
        <end position="81"/>
    </location>
</feature>
<sequence>MKKQIVIGGFSKEQREKELRKVKKKYLKRGYKFINYVDNGTLKSFAIFEVEDSIIKKEKATNLILLGIFFMALACIMYFKAS</sequence>
<gene>
    <name evidence="2" type="ORF">CP965_09845</name>
</gene>
<organism evidence="2 3">
    <name type="scientific">Halarcobacter mediterraneus</name>
    <dbReference type="NCBI Taxonomy" id="2023153"/>
    <lineage>
        <taxon>Bacteria</taxon>
        <taxon>Pseudomonadati</taxon>
        <taxon>Campylobacterota</taxon>
        <taxon>Epsilonproteobacteria</taxon>
        <taxon>Campylobacterales</taxon>
        <taxon>Arcobacteraceae</taxon>
        <taxon>Halarcobacter</taxon>
    </lineage>
</organism>
<evidence type="ECO:0000313" key="2">
    <source>
        <dbReference type="EMBL" id="RXK12074.1"/>
    </source>
</evidence>
<proteinExistence type="predicted"/>
<name>A0A4Q1AR89_9BACT</name>
<evidence type="ECO:0000256" key="1">
    <source>
        <dbReference type="SAM" id="Phobius"/>
    </source>
</evidence>
<evidence type="ECO:0000313" key="3">
    <source>
        <dbReference type="Proteomes" id="UP000289718"/>
    </source>
</evidence>
<reference evidence="2 3" key="1">
    <citation type="submission" date="2017-09" db="EMBL/GenBank/DDBJ databases">
        <title>Genomics of the genus Arcobacter.</title>
        <authorList>
            <person name="Perez-Cataluna A."/>
            <person name="Figueras M.J."/>
            <person name="Salas-Masso N."/>
        </authorList>
    </citation>
    <scope>NUCLEOTIDE SEQUENCE [LARGE SCALE GENOMIC DNA]</scope>
    <source>
        <strain evidence="2 3">F156-34</strain>
    </source>
</reference>
<keyword evidence="3" id="KW-1185">Reference proteome</keyword>
<protein>
    <submittedName>
        <fullName evidence="2">Uncharacterized protein</fullName>
    </submittedName>
</protein>
<accession>A0A4Q1AR89</accession>
<dbReference type="Proteomes" id="UP000289718">
    <property type="component" value="Unassembled WGS sequence"/>
</dbReference>
<keyword evidence="1" id="KW-0472">Membrane</keyword>
<dbReference type="AlphaFoldDB" id="A0A4Q1AR89"/>
<keyword evidence="1" id="KW-0812">Transmembrane</keyword>
<keyword evidence="1" id="KW-1133">Transmembrane helix</keyword>
<dbReference type="OrthoDB" id="5349180at2"/>